<dbReference type="EMBL" id="JACGXA010000001">
    <property type="protein sequence ID" value="MBA8803214.1"/>
    <property type="molecule type" value="Genomic_DNA"/>
</dbReference>
<organism evidence="2 3">
    <name type="scientific">Nocardioides ginsengisegetis</name>
    <dbReference type="NCBI Taxonomy" id="661491"/>
    <lineage>
        <taxon>Bacteria</taxon>
        <taxon>Bacillati</taxon>
        <taxon>Actinomycetota</taxon>
        <taxon>Actinomycetes</taxon>
        <taxon>Propionibacteriales</taxon>
        <taxon>Nocardioidaceae</taxon>
        <taxon>Nocardioides</taxon>
    </lineage>
</organism>
<evidence type="ECO:0000313" key="3">
    <source>
        <dbReference type="Proteomes" id="UP000580910"/>
    </source>
</evidence>
<feature type="region of interest" description="Disordered" evidence="1">
    <location>
        <begin position="1"/>
        <end position="32"/>
    </location>
</feature>
<feature type="compositionally biased region" description="Pro residues" evidence="1">
    <location>
        <begin position="12"/>
        <end position="23"/>
    </location>
</feature>
<accession>A0A7W3IZ97</accession>
<proteinExistence type="predicted"/>
<dbReference type="Proteomes" id="UP000580910">
    <property type="component" value="Unassembled WGS sequence"/>
</dbReference>
<sequence length="203" mass="21757">MGTWLAITSRPSNPPPGSAPPPALESAIDPVTPIPHPAGVAESLKPLAKTSSPARFAEAVAHALFDWDTTWPAPVSDYTGRLLAVADPTGEESPGLVADIASYLPTTGSWVFLKQYYTRQWLEVSSVTVPELWTQALAEAGPGSLAPGTTAYTIRAVRHRAGVWEDEPVSSAHDVAFTIFMVCEPSYPACHLLRLSRLDEPLD</sequence>
<name>A0A7W3IZ97_9ACTN</name>
<dbReference type="RefSeq" id="WP_220481291.1">
    <property type="nucleotide sequence ID" value="NZ_JACGXA010000001.1"/>
</dbReference>
<reference evidence="2 3" key="1">
    <citation type="submission" date="2020-07" db="EMBL/GenBank/DDBJ databases">
        <title>Sequencing the genomes of 1000 actinobacteria strains.</title>
        <authorList>
            <person name="Klenk H.-P."/>
        </authorList>
    </citation>
    <scope>NUCLEOTIDE SEQUENCE [LARGE SCALE GENOMIC DNA]</scope>
    <source>
        <strain evidence="2 3">DSM 21349</strain>
    </source>
</reference>
<evidence type="ECO:0000256" key="1">
    <source>
        <dbReference type="SAM" id="MobiDB-lite"/>
    </source>
</evidence>
<comment type="caution">
    <text evidence="2">The sequence shown here is derived from an EMBL/GenBank/DDBJ whole genome shotgun (WGS) entry which is preliminary data.</text>
</comment>
<evidence type="ECO:0000313" key="2">
    <source>
        <dbReference type="EMBL" id="MBA8803214.1"/>
    </source>
</evidence>
<protein>
    <submittedName>
        <fullName evidence="2">Uncharacterized protein</fullName>
    </submittedName>
</protein>
<gene>
    <name evidence="2" type="ORF">FB382_001505</name>
</gene>
<keyword evidence="3" id="KW-1185">Reference proteome</keyword>
<dbReference type="AlphaFoldDB" id="A0A7W3IZ97"/>